<dbReference type="InterPro" id="IPR007259">
    <property type="entry name" value="GCP"/>
</dbReference>
<dbReference type="PANTHER" id="PTHR19302:SF13">
    <property type="entry name" value="GAMMA-TUBULIN COMPLEX COMPONENT 2"/>
    <property type="match status" value="1"/>
</dbReference>
<comment type="subunit">
    <text evidence="7">Component of the gamma-tubulin ring complex (gTuRC) consisting of TUBGCP2, TUBGCP3, TUBGCP4, TUBGCP5 and TUBGCP6 and gamma-tubulin TUBG1 or TUBG2. TUBGCP2, TUBGCP3, TUBGCP4, TUBGCP5 and TUBGCP6 assemble in a 5:5:2:1:1 stoichiometry; each is associated with a gamma-tubulin, thereby arranging 14 gamma-tubulins in a helical manner. Gamma-tubulin at the first position is blocked by TUBGCP3 at the last position, allowing 13 protafilaments to grow into a microtubule. The gTuRC (via TUBGCP3 and TUBGCP6) interacts with ACTB and MZT1; the interactions form a luminal bridge that stabilizes the initial structure during complex assembly. The gTuRC (via TUBGCP2) interacts with MZT2A/MZT2B and CDK5RAP2 (via CM1 motif); the interactions play a role in gTuRC activation. Interacts with ATF5; the ATF5:PCNT:polyglutamylated tubulin (PGT) tripartite unites the mother centriole and the pericentriolar material (PCM) in the centrosome.</text>
</comment>
<dbReference type="Gene3D" id="1.20.120.1900">
    <property type="entry name" value="Gamma-tubulin complex, C-terminal domain"/>
    <property type="match status" value="1"/>
</dbReference>
<dbReference type="InterPro" id="IPR040457">
    <property type="entry name" value="GCP_C"/>
</dbReference>
<dbReference type="PANTHER" id="PTHR19302">
    <property type="entry name" value="GAMMA TUBULIN COMPLEX PROTEIN"/>
    <property type="match status" value="1"/>
</dbReference>
<dbReference type="GO" id="GO:0031122">
    <property type="term" value="P:cytoplasmic microtubule organization"/>
    <property type="evidence" value="ECO:0007669"/>
    <property type="project" value="TreeGrafter"/>
</dbReference>
<evidence type="ECO:0000256" key="6">
    <source>
        <dbReference type="ARBA" id="ARBA00093403"/>
    </source>
</evidence>
<dbReference type="Pfam" id="PF04130">
    <property type="entry name" value="GCP_C_terminal"/>
    <property type="match status" value="1"/>
</dbReference>
<evidence type="ECO:0000259" key="10">
    <source>
        <dbReference type="Pfam" id="PF17681"/>
    </source>
</evidence>
<evidence type="ECO:0000256" key="3">
    <source>
        <dbReference type="ARBA" id="ARBA00022490"/>
    </source>
</evidence>
<dbReference type="GO" id="GO:0005813">
    <property type="term" value="C:centrosome"/>
    <property type="evidence" value="ECO:0007669"/>
    <property type="project" value="UniProtKB-SubCell"/>
</dbReference>
<dbReference type="AlphaFoldDB" id="A0A1S4G0C6"/>
<dbReference type="GO" id="GO:0043015">
    <property type="term" value="F:gamma-tubulin binding"/>
    <property type="evidence" value="ECO:0007669"/>
    <property type="project" value="InterPro"/>
</dbReference>
<dbReference type="Proteomes" id="UP000682892">
    <property type="component" value="Unassembled WGS sequence"/>
</dbReference>
<comment type="similarity">
    <text evidence="2 8">Belongs to the TUBGCP family.</text>
</comment>
<evidence type="ECO:0000256" key="1">
    <source>
        <dbReference type="ARBA" id="ARBA00004300"/>
    </source>
</evidence>
<evidence type="ECO:0000256" key="5">
    <source>
        <dbReference type="ARBA" id="ARBA00023212"/>
    </source>
</evidence>
<keyword evidence="3 8" id="KW-0963">Cytoplasm</keyword>
<dbReference type="GO" id="GO:0007020">
    <property type="term" value="P:microtubule nucleation"/>
    <property type="evidence" value="ECO:0007669"/>
    <property type="project" value="InterPro"/>
</dbReference>
<dbReference type="GO" id="GO:0051011">
    <property type="term" value="F:microtubule minus-end binding"/>
    <property type="evidence" value="ECO:0007669"/>
    <property type="project" value="TreeGrafter"/>
</dbReference>
<dbReference type="InterPro" id="IPR041470">
    <property type="entry name" value="GCP_N"/>
</dbReference>
<reference evidence="11" key="2">
    <citation type="journal article" date="2007" name="Science">
        <title>Genome sequence of Aedes aegypti, a major arbovirus vector.</title>
        <authorList>
            <person name="Nene V."/>
            <person name="Wortman J.R."/>
            <person name="Lawson D."/>
            <person name="Haas B."/>
            <person name="Kodira C."/>
            <person name="Tu Z.J."/>
            <person name="Loftus B."/>
            <person name="Xi Z."/>
            <person name="Megy K."/>
            <person name="Grabherr M."/>
            <person name="Ren Q."/>
            <person name="Zdobnov E.M."/>
            <person name="Lobo N.F."/>
            <person name="Campbell K.S."/>
            <person name="Brown S.E."/>
            <person name="Bonaldo M.F."/>
            <person name="Zhu J."/>
            <person name="Sinkins S.P."/>
            <person name="Hogenkamp D.G."/>
            <person name="Amedeo P."/>
            <person name="Arensburger P."/>
            <person name="Atkinson P.W."/>
            <person name="Bidwell S."/>
            <person name="Biedler J."/>
            <person name="Birney E."/>
            <person name="Bruggner R.V."/>
            <person name="Costas J."/>
            <person name="Coy M.R."/>
            <person name="Crabtree J."/>
            <person name="Crawford M."/>
            <person name="Debruyn B."/>
            <person name="Decaprio D."/>
            <person name="Eiglmeier K."/>
            <person name="Eisenstadt E."/>
            <person name="El-Dorry H."/>
            <person name="Gelbart W.M."/>
            <person name="Gomes S.L."/>
            <person name="Hammond M."/>
            <person name="Hannick L.I."/>
            <person name="Hogan J.R."/>
            <person name="Holmes M.H."/>
            <person name="Jaffe D."/>
            <person name="Johnston J.S."/>
            <person name="Kennedy R.C."/>
            <person name="Koo H."/>
            <person name="Kravitz S."/>
            <person name="Kriventseva E.V."/>
            <person name="Kulp D."/>
            <person name="Labutti K."/>
            <person name="Lee E."/>
            <person name="Li S."/>
            <person name="Lovin D.D."/>
            <person name="Mao C."/>
            <person name="Mauceli E."/>
            <person name="Menck C.F."/>
            <person name="Miller J.R."/>
            <person name="Montgomery P."/>
            <person name="Mori A."/>
            <person name="Nascimento A.L."/>
            <person name="Naveira H.F."/>
            <person name="Nusbaum C."/>
            <person name="O'leary S."/>
            <person name="Orvis J."/>
            <person name="Pertea M."/>
            <person name="Quesneville H."/>
            <person name="Reidenbach K.R."/>
            <person name="Rogers Y.H."/>
            <person name="Roth C.W."/>
            <person name="Schneider J.R."/>
            <person name="Schatz M."/>
            <person name="Shumway M."/>
            <person name="Stanke M."/>
            <person name="Stinson E.O."/>
            <person name="Tubio J.M."/>
            <person name="Vanzee J.P."/>
            <person name="Verjovski-Almeida S."/>
            <person name="Werner D."/>
            <person name="White O."/>
            <person name="Wyder S."/>
            <person name="Zeng Q."/>
            <person name="Zhao Q."/>
            <person name="Zhao Y."/>
            <person name="Hill C.A."/>
            <person name="Raikhel A.S."/>
            <person name="Soares M.B."/>
            <person name="Knudson D.L."/>
            <person name="Lee N.H."/>
            <person name="Galagan J."/>
            <person name="Salzberg S.L."/>
            <person name="Paulsen I.T."/>
            <person name="Dimopoulos G."/>
            <person name="Collins F.H."/>
            <person name="Birren B."/>
            <person name="Fraser-Liggett C.M."/>
            <person name="Severson D.W."/>
        </authorList>
    </citation>
    <scope>NUCLEOTIDE SEQUENCE [LARGE SCALE GENOMIC DNA]</scope>
    <source>
        <strain evidence="11">Liverpool</strain>
    </source>
</reference>
<accession>A0A1S4G0C6</accession>
<sequence>MSEVKAKKILTDLVKKSGCTYSVDNVLTMFRNKDAKYSNKRLGALLTQLFKTIPNGAKYVDEFVSSNPKDSYAALILLLNNFLQDCKNMQAEKSTVAAQVQPPVIDSVSKRAAIFESPPLSSTRIVTEQQITPENVQEIKEKIVKATSGSMVNRSSGVIPAVLVPQTFEYMAKKGTILSWNFNYEELYPMQNKNVAAIPLSSQEPIVMKELLDCLVGVKGSLIGPKKTVRATVGLFPVEFEVSDQIEESLRDIVREILPLASHYSQVQDFIAASSSLESGQVLQALRAALQAIIKDYYLSITQLEDLFLKQQLTFHKLLYFLRPVFHTMEVLAETVTAIRQTNCRGGTVLTLLYDKIIATTGDEKSRKVLIHLIEMAAVPYMEMLQLWIFNGVIHDTRKEFLVEHHAMDLNENDMMDYWEKQYIIRTDKVPCFLNEYADIILRTGKYLNVIRECGSSVDYQQNVCVSLKYTHSDHQTYIKAIEDAYNYASSSLLNLIMDKYNLMGRLFSVKRYFLLQQGDFIDQFMDICEEDLNKDVDELRPMRLENLLEVTLNMSSARYDEYNDDLKTMLLPYGIVTQISKIVKKEDVFLDTLGDTSQLKGIECFTFNYNAQWPVSIVLNRWTISKYQMIFRQLFYLKYVERILCRVWIANNRTKQFAPQTAKLYRSAFTLRQKMLIAIQSFESYMMIEVIEPNWHHFYQNIKQIKNVDDVLKYHQDFLDQCIENCMLTDQDLLKSIINLCNICIQFCTFLAEAQRHFVDAELCSMLASTDDFSLSSESDYDFACQQDATSMEPTETFSERVERFHSDFTNQLMSLLRKITDIATQNPSQKFINLIHRINFNSYYSDNFDS</sequence>
<reference evidence="11" key="3">
    <citation type="submission" date="2012-09" db="EMBL/GenBank/DDBJ databases">
        <authorList>
            <consortium name="VectorBase"/>
        </authorList>
    </citation>
    <scope>NUCLEOTIDE SEQUENCE</scope>
    <source>
        <strain evidence="11">Liverpool</strain>
    </source>
</reference>
<dbReference type="InterPro" id="IPR042241">
    <property type="entry name" value="GCP_C_sf"/>
</dbReference>
<keyword evidence="4 8" id="KW-0493">Microtubule</keyword>
<protein>
    <recommendedName>
        <fullName evidence="8">Gamma-tubulin complex component</fullName>
    </recommendedName>
</protein>
<dbReference type="GO" id="GO:0051225">
    <property type="term" value="P:spindle assembly"/>
    <property type="evidence" value="ECO:0007669"/>
    <property type="project" value="TreeGrafter"/>
</dbReference>
<reference evidence="11" key="1">
    <citation type="submission" date="2005-10" db="EMBL/GenBank/DDBJ databases">
        <authorList>
            <person name="Loftus B.J."/>
            <person name="Nene V.M."/>
            <person name="Hannick L.I."/>
            <person name="Bidwell S."/>
            <person name="Haas B."/>
            <person name="Amedeo P."/>
            <person name="Orvis J."/>
            <person name="Wortman J.R."/>
            <person name="White O.R."/>
            <person name="Salzberg S."/>
            <person name="Shumway M."/>
            <person name="Koo H."/>
            <person name="Zhao Y."/>
            <person name="Holmes M."/>
            <person name="Miller J."/>
            <person name="Schatz M."/>
            <person name="Pop M."/>
            <person name="Pai G."/>
            <person name="Utterback T."/>
            <person name="Rogers Y.-H."/>
            <person name="Kravitz S."/>
            <person name="Fraser C.M."/>
        </authorList>
    </citation>
    <scope>NUCLEOTIDE SEQUENCE</scope>
    <source>
        <strain evidence="11">Liverpool</strain>
    </source>
</reference>
<comment type="subcellular location">
    <subcellularLocation>
        <location evidence="1">Cytoplasm</location>
        <location evidence="1">Cytoskeleton</location>
        <location evidence="1">Microtubule organizing center</location>
        <location evidence="1">Centrosome</location>
    </subcellularLocation>
</comment>
<dbReference type="GO" id="GO:0000278">
    <property type="term" value="P:mitotic cell cycle"/>
    <property type="evidence" value="ECO:0007669"/>
    <property type="project" value="TreeGrafter"/>
</dbReference>
<feature type="domain" description="Gamma tubulin complex component C-terminal" evidence="9">
    <location>
        <begin position="503"/>
        <end position="846"/>
    </location>
</feature>
<proteinExistence type="inferred from homology"/>
<dbReference type="FunFam" id="1.20.120.1900:FF:000002">
    <property type="entry name" value="Gamma-tubulin complex component"/>
    <property type="match status" value="1"/>
</dbReference>
<dbReference type="Pfam" id="PF17681">
    <property type="entry name" value="GCP_N_terminal"/>
    <property type="match status" value="1"/>
</dbReference>
<comment type="function">
    <text evidence="6">Component of the gamma-tubulin ring complex (gTuRC) which mediates microtubule nucleation. The gTuRC regulates the minus-end nucleation of alpha-beta tubulin heterodimers that grow into microtubule protafilaments, a critical step in centrosome duplication and spindle formation. Plays a role in neuronal migration.</text>
</comment>
<evidence type="ECO:0000256" key="7">
    <source>
        <dbReference type="ARBA" id="ARBA00093572"/>
    </source>
</evidence>
<dbReference type="GO" id="GO:0005874">
    <property type="term" value="C:microtubule"/>
    <property type="evidence" value="ECO:0007669"/>
    <property type="project" value="UniProtKB-KW"/>
</dbReference>
<evidence type="ECO:0000256" key="2">
    <source>
        <dbReference type="ARBA" id="ARBA00010337"/>
    </source>
</evidence>
<dbReference type="GO" id="GO:0000922">
    <property type="term" value="C:spindle pole"/>
    <property type="evidence" value="ECO:0007669"/>
    <property type="project" value="InterPro"/>
</dbReference>
<dbReference type="OMA" id="QNMSGDP"/>
<evidence type="ECO:0000313" key="11">
    <source>
        <dbReference type="EMBL" id="EAT33820.1"/>
    </source>
</evidence>
<name>A0A1S4G0C6_AEDAE</name>
<evidence type="ECO:0000256" key="8">
    <source>
        <dbReference type="RuleBase" id="RU363050"/>
    </source>
</evidence>
<dbReference type="EMBL" id="CH478141">
    <property type="protein sequence ID" value="EAT33820.1"/>
    <property type="molecule type" value="Genomic_DNA"/>
</dbReference>
<dbReference type="GO" id="GO:0000930">
    <property type="term" value="C:gamma-tubulin complex"/>
    <property type="evidence" value="ECO:0007669"/>
    <property type="project" value="TreeGrafter"/>
</dbReference>
<evidence type="ECO:0000259" key="9">
    <source>
        <dbReference type="Pfam" id="PF04130"/>
    </source>
</evidence>
<evidence type="ECO:0000313" key="12">
    <source>
        <dbReference type="Proteomes" id="UP000682892"/>
    </source>
</evidence>
<dbReference type="OrthoDB" id="2192946at2759"/>
<dbReference type="KEGG" id="aag:5578902"/>
<feature type="domain" description="Gamma tubulin complex component protein N-terminal" evidence="10">
    <location>
        <begin position="209"/>
        <end position="500"/>
    </location>
</feature>
<evidence type="ECO:0000256" key="4">
    <source>
        <dbReference type="ARBA" id="ARBA00022701"/>
    </source>
</evidence>
<organism evidence="11 12">
    <name type="scientific">Aedes aegypti</name>
    <name type="common">Yellowfever mosquito</name>
    <name type="synonym">Culex aegypti</name>
    <dbReference type="NCBI Taxonomy" id="7159"/>
    <lineage>
        <taxon>Eukaryota</taxon>
        <taxon>Metazoa</taxon>
        <taxon>Ecdysozoa</taxon>
        <taxon>Arthropoda</taxon>
        <taxon>Hexapoda</taxon>
        <taxon>Insecta</taxon>
        <taxon>Pterygota</taxon>
        <taxon>Neoptera</taxon>
        <taxon>Endopterygota</taxon>
        <taxon>Diptera</taxon>
        <taxon>Nematocera</taxon>
        <taxon>Culicoidea</taxon>
        <taxon>Culicidae</taxon>
        <taxon>Culicinae</taxon>
        <taxon>Aedini</taxon>
        <taxon>Aedes</taxon>
        <taxon>Stegomyia</taxon>
    </lineage>
</organism>
<dbReference type="GO" id="GO:0051321">
    <property type="term" value="P:meiotic cell cycle"/>
    <property type="evidence" value="ECO:0007669"/>
    <property type="project" value="TreeGrafter"/>
</dbReference>
<gene>
    <name evidence="11" type="ORF">AaeL_AAEL013903</name>
</gene>
<keyword evidence="5 8" id="KW-0206">Cytoskeleton</keyword>